<dbReference type="Proteomes" id="UP000094043">
    <property type="component" value="Chromosome 3"/>
</dbReference>
<evidence type="ECO:0000256" key="4">
    <source>
        <dbReference type="ARBA" id="ARBA00022737"/>
    </source>
</evidence>
<dbReference type="GO" id="GO:0005737">
    <property type="term" value="C:cytoplasm"/>
    <property type="evidence" value="ECO:0007669"/>
    <property type="project" value="UniProtKB-SubCell"/>
</dbReference>
<dbReference type="EMBL" id="CP143786">
    <property type="protein sequence ID" value="WVN87662.1"/>
    <property type="molecule type" value="Genomic_DNA"/>
</dbReference>
<accession>A0A1E3IAY8</accession>
<dbReference type="RefSeq" id="XP_066068362.1">
    <property type="nucleotide sequence ID" value="XM_066212265.1"/>
</dbReference>
<dbReference type="PANTHER" id="PTHR15454">
    <property type="entry name" value="NISCHARIN RELATED"/>
    <property type="match status" value="1"/>
</dbReference>
<dbReference type="GeneID" id="91087059"/>
<dbReference type="PANTHER" id="PTHR15454:SF69">
    <property type="entry name" value="SERINE_THREONINE-PROTEIN KINASE 11-INTERACTING PROTEIN"/>
    <property type="match status" value="1"/>
</dbReference>
<evidence type="ECO:0000256" key="1">
    <source>
        <dbReference type="ARBA" id="ARBA00004496"/>
    </source>
</evidence>
<dbReference type="VEuPathDB" id="FungiDB:L203_04650"/>
<feature type="compositionally biased region" description="Basic and acidic residues" evidence="5">
    <location>
        <begin position="534"/>
        <end position="547"/>
    </location>
</feature>
<dbReference type="OrthoDB" id="676979at2759"/>
<dbReference type="SMART" id="SM00369">
    <property type="entry name" value="LRR_TYP"/>
    <property type="match status" value="2"/>
</dbReference>
<comment type="subcellular location">
    <subcellularLocation>
        <location evidence="1">Cytoplasm</location>
    </subcellularLocation>
</comment>
<evidence type="ECO:0000256" key="3">
    <source>
        <dbReference type="ARBA" id="ARBA00022614"/>
    </source>
</evidence>
<protein>
    <submittedName>
        <fullName evidence="6">Uncharacterized protein</fullName>
    </submittedName>
</protein>
<evidence type="ECO:0000256" key="5">
    <source>
        <dbReference type="SAM" id="MobiDB-lite"/>
    </source>
</evidence>
<dbReference type="SUPFAM" id="SSF52075">
    <property type="entry name" value="Outer arm dynein light chain 1"/>
    <property type="match status" value="1"/>
</dbReference>
<reference evidence="6" key="1">
    <citation type="submission" date="2016-06" db="EMBL/GenBank/DDBJ databases">
        <authorList>
            <person name="Cuomo C."/>
            <person name="Litvintseva A."/>
            <person name="Heitman J."/>
            <person name="Chen Y."/>
            <person name="Sun S."/>
            <person name="Springer D."/>
            <person name="Dromer F."/>
            <person name="Young S."/>
            <person name="Zeng Q."/>
            <person name="Chapman S."/>
            <person name="Gujja S."/>
            <person name="Saif S."/>
            <person name="Birren B."/>
        </authorList>
    </citation>
    <scope>NUCLEOTIDE SEQUENCE</scope>
    <source>
        <strain evidence="6">CBS 7841</strain>
    </source>
</reference>
<keyword evidence="3" id="KW-0433">Leucine-rich repeat</keyword>
<dbReference type="Pfam" id="PF13855">
    <property type="entry name" value="LRR_8"/>
    <property type="match status" value="1"/>
</dbReference>
<dbReference type="InterPro" id="IPR032675">
    <property type="entry name" value="LRR_dom_sf"/>
</dbReference>
<proteinExistence type="predicted"/>
<evidence type="ECO:0000313" key="6">
    <source>
        <dbReference type="EMBL" id="WVN87662.1"/>
    </source>
</evidence>
<organism evidence="6 7">
    <name type="scientific">Cryptococcus depauperatus CBS 7841</name>
    <dbReference type="NCBI Taxonomy" id="1295531"/>
    <lineage>
        <taxon>Eukaryota</taxon>
        <taxon>Fungi</taxon>
        <taxon>Dikarya</taxon>
        <taxon>Basidiomycota</taxon>
        <taxon>Agaricomycotina</taxon>
        <taxon>Tremellomycetes</taxon>
        <taxon>Tremellales</taxon>
        <taxon>Cryptococcaceae</taxon>
        <taxon>Cryptococcus</taxon>
    </lineage>
</organism>
<reference evidence="6" key="3">
    <citation type="submission" date="2024-01" db="EMBL/GenBank/DDBJ databases">
        <authorList>
            <person name="Coelho M.A."/>
            <person name="David-Palma M."/>
            <person name="Shea T."/>
            <person name="Sun S."/>
            <person name="Cuomo C.A."/>
            <person name="Heitman J."/>
        </authorList>
    </citation>
    <scope>NUCLEOTIDE SEQUENCE</scope>
    <source>
        <strain evidence="6">CBS 7841</strain>
    </source>
</reference>
<dbReference type="Gene3D" id="3.80.10.10">
    <property type="entry name" value="Ribonuclease Inhibitor"/>
    <property type="match status" value="1"/>
</dbReference>
<reference evidence="6" key="2">
    <citation type="journal article" date="2022" name="Elife">
        <title>Obligate sexual reproduction of a homothallic fungus closely related to the Cryptococcus pathogenic species complex.</title>
        <authorList>
            <person name="Passer A.R."/>
            <person name="Clancey S.A."/>
            <person name="Shea T."/>
            <person name="David-Palma M."/>
            <person name="Averette A.F."/>
            <person name="Boekhout T."/>
            <person name="Porcel B.M."/>
            <person name="Nowrousian M."/>
            <person name="Cuomo C.A."/>
            <person name="Sun S."/>
            <person name="Heitman J."/>
            <person name="Coelho M.A."/>
        </authorList>
    </citation>
    <scope>NUCLEOTIDE SEQUENCE</scope>
    <source>
        <strain evidence="6">CBS 7841</strain>
    </source>
</reference>
<dbReference type="AlphaFoldDB" id="A0A1E3IAY8"/>
<evidence type="ECO:0000313" key="7">
    <source>
        <dbReference type="Proteomes" id="UP000094043"/>
    </source>
</evidence>
<keyword evidence="7" id="KW-1185">Reference proteome</keyword>
<keyword evidence="4" id="KW-0677">Repeat</keyword>
<dbReference type="PROSITE" id="PS51450">
    <property type="entry name" value="LRR"/>
    <property type="match status" value="2"/>
</dbReference>
<sequence length="613" mass="67634">MSLLFGHLDVAQPDPISGSSYISKLHKFLKSNVSRLAPPATRSVTPSFWQQSYTLLTLGLDPNSAPLSQSIKVPLTLGFGQSPPVQRRAPPKPLLLRLPIDRLLYLLLRWQALPQSLPHVGRTDTPVSDEVVVTARGAYGDNSKGKEGDVESVRSWVGSIQNVSGSLASSAVSGSWWSKGKTYDEDELLLSLYSMFTLLPGLLIRPSNVSEPPIAELAEAGGYTPLGGIDVRVPLDVLRNLQILELENYDPRALLIPVNPGLRSLTIRQVQDGDDWVHELLVSTPLASVESEQEARFPNLHHLCLIDTSLLSFPDLPLTSLTHLDLSHNLLDSIPSSLSALSNLTSLNLSHNVITSLRNAPSCLKSLVSVNLSFNRVDCLVGLDRVIGLERVDVRSNELYDAGEVGRLALLPYIREIYCTGNPFENQHIPEGTEHWRIILGRMFKEEGRDVVLDGVVWTWNEERRIEAGLASRGRRKHTVTWSQPQDHELSQPLSPEPDINHSTLHSHLIETGTIAALESPSKSSKGRKKGRRRVIDLDNQEEREQEIVGEAGPEQVYEGKTTDDDAKNDESQDTFCGKGNGKEGAESDTFITAIKKNKSKKARELSTEPLPP</sequence>
<feature type="compositionally biased region" description="Basic and acidic residues" evidence="5">
    <location>
        <begin position="561"/>
        <end position="571"/>
    </location>
</feature>
<evidence type="ECO:0000256" key="2">
    <source>
        <dbReference type="ARBA" id="ARBA00022490"/>
    </source>
</evidence>
<dbReference type="InterPro" id="IPR001611">
    <property type="entry name" value="Leu-rich_rpt"/>
</dbReference>
<dbReference type="PRINTS" id="PR00019">
    <property type="entry name" value="LEURICHRPT"/>
</dbReference>
<dbReference type="InterPro" id="IPR003591">
    <property type="entry name" value="Leu-rich_rpt_typical-subtyp"/>
</dbReference>
<feature type="region of interest" description="Disordered" evidence="5">
    <location>
        <begin position="474"/>
        <end position="502"/>
    </location>
</feature>
<name>A0A1E3IAY8_9TREE</name>
<feature type="region of interest" description="Disordered" evidence="5">
    <location>
        <begin position="514"/>
        <end position="613"/>
    </location>
</feature>
<keyword evidence="2" id="KW-0963">Cytoplasm</keyword>
<dbReference type="KEGG" id="cdep:91087059"/>
<gene>
    <name evidence="6" type="ORF">L203_102848</name>
</gene>